<accession>A0A077QQQ8</accession>
<protein>
    <submittedName>
        <fullName evidence="2">Uncharacterized protein</fullName>
    </submittedName>
</protein>
<keyword evidence="1" id="KW-0472">Membrane</keyword>
<dbReference type="HOGENOM" id="CLU_2756894_0_0_6"/>
<dbReference type="RefSeq" id="WP_038181736.1">
    <property type="nucleotide sequence ID" value="NZ_CAWLWA010000051.1"/>
</dbReference>
<proteinExistence type="predicted"/>
<evidence type="ECO:0000313" key="2">
    <source>
        <dbReference type="EMBL" id="CDH34881.1"/>
    </source>
</evidence>
<reference evidence="2" key="1">
    <citation type="submission" date="2013-07" db="EMBL/GenBank/DDBJ databases">
        <title>Sub-species coevolution in mutualistic symbiosis.</title>
        <authorList>
            <person name="Murfin K."/>
            <person name="Klassen J."/>
            <person name="Lee M."/>
            <person name="Forst S."/>
            <person name="Stock P."/>
            <person name="Goodrich-Blair H."/>
        </authorList>
    </citation>
    <scope>NUCLEOTIDE SEQUENCE [LARGE SCALE GENOMIC DNA]</scope>
    <source>
        <strain evidence="2">Intermedium</strain>
    </source>
</reference>
<gene>
    <name evidence="2" type="ORF">XBI1_650003</name>
</gene>
<keyword evidence="1" id="KW-0812">Transmembrane</keyword>
<feature type="transmembrane region" description="Helical" evidence="1">
    <location>
        <begin position="21"/>
        <end position="43"/>
    </location>
</feature>
<feature type="transmembrane region" description="Helical" evidence="1">
    <location>
        <begin position="49"/>
        <end position="67"/>
    </location>
</feature>
<organism evidence="2">
    <name type="scientific">Xenorhabdus bovienii str. Intermedium</name>
    <dbReference type="NCBI Taxonomy" id="1379677"/>
    <lineage>
        <taxon>Bacteria</taxon>
        <taxon>Pseudomonadati</taxon>
        <taxon>Pseudomonadota</taxon>
        <taxon>Gammaproteobacteria</taxon>
        <taxon>Enterobacterales</taxon>
        <taxon>Morganellaceae</taxon>
        <taxon>Xenorhabdus</taxon>
    </lineage>
</organism>
<dbReference type="EMBL" id="CBTB010000274">
    <property type="protein sequence ID" value="CDH34881.1"/>
    <property type="molecule type" value="Genomic_DNA"/>
</dbReference>
<sequence>MFSKGWLRREIMSWLKGVYSYIIWSFIPTLCVFSWSLFVFVIFPNHWGLLTVVGIIIVLLFTAYFAFKSN</sequence>
<keyword evidence="1" id="KW-1133">Transmembrane helix</keyword>
<evidence type="ECO:0000256" key="1">
    <source>
        <dbReference type="SAM" id="Phobius"/>
    </source>
</evidence>
<name>A0A077QQQ8_XENBV</name>
<dbReference type="Proteomes" id="UP000028480">
    <property type="component" value="Unassembled WGS sequence"/>
</dbReference>
<comment type="caution">
    <text evidence="2">The sequence shown here is derived from an EMBL/GenBank/DDBJ whole genome shotgun (WGS) entry which is preliminary data.</text>
</comment>
<dbReference type="AlphaFoldDB" id="A0A077QQQ8"/>